<organism evidence="1 3">
    <name type="scientific">Rotaria magnacalcarata</name>
    <dbReference type="NCBI Taxonomy" id="392030"/>
    <lineage>
        <taxon>Eukaryota</taxon>
        <taxon>Metazoa</taxon>
        <taxon>Spiralia</taxon>
        <taxon>Gnathifera</taxon>
        <taxon>Rotifera</taxon>
        <taxon>Eurotatoria</taxon>
        <taxon>Bdelloidea</taxon>
        <taxon>Philodinida</taxon>
        <taxon>Philodinidae</taxon>
        <taxon>Rotaria</taxon>
    </lineage>
</organism>
<evidence type="ECO:0000313" key="2">
    <source>
        <dbReference type="EMBL" id="CAF5193373.1"/>
    </source>
</evidence>
<sequence>YSAWISLIITRDAPVYWSTSITGHQYTGLPVYTDHQYYWSPVFTGDQ</sequence>
<gene>
    <name evidence="2" type="ORF">GIL414_LOCUS73872</name>
    <name evidence="1" type="ORF">KQP761_LOCUS36593</name>
</gene>
<feature type="non-terminal residue" evidence="1">
    <location>
        <position position="1"/>
    </location>
</feature>
<comment type="caution">
    <text evidence="1">The sequence shown here is derived from an EMBL/GenBank/DDBJ whole genome shotgun (WGS) entry which is preliminary data.</text>
</comment>
<evidence type="ECO:0000313" key="3">
    <source>
        <dbReference type="Proteomes" id="UP000663834"/>
    </source>
</evidence>
<protein>
    <submittedName>
        <fullName evidence="1">Uncharacterized protein</fullName>
    </submittedName>
</protein>
<proteinExistence type="predicted"/>
<dbReference type="EMBL" id="CAJNOW010020715">
    <property type="protein sequence ID" value="CAF1681040.1"/>
    <property type="molecule type" value="Genomic_DNA"/>
</dbReference>
<dbReference type="Proteomes" id="UP000681720">
    <property type="component" value="Unassembled WGS sequence"/>
</dbReference>
<dbReference type="AlphaFoldDB" id="A0A816H202"/>
<evidence type="ECO:0000313" key="1">
    <source>
        <dbReference type="EMBL" id="CAF1681040.1"/>
    </source>
</evidence>
<name>A0A816H202_9BILA</name>
<dbReference type="EMBL" id="CAJOBJ010339587">
    <property type="protein sequence ID" value="CAF5193373.1"/>
    <property type="molecule type" value="Genomic_DNA"/>
</dbReference>
<dbReference type="Proteomes" id="UP000663834">
    <property type="component" value="Unassembled WGS sequence"/>
</dbReference>
<reference evidence="1" key="1">
    <citation type="submission" date="2021-02" db="EMBL/GenBank/DDBJ databases">
        <authorList>
            <person name="Nowell W R."/>
        </authorList>
    </citation>
    <scope>NUCLEOTIDE SEQUENCE</scope>
</reference>
<accession>A0A816H202</accession>